<dbReference type="EMBL" id="JAQMFO010000031">
    <property type="protein sequence ID" value="MDB6373857.1"/>
    <property type="molecule type" value="Genomic_DNA"/>
</dbReference>
<gene>
    <name evidence="1" type="ORF">PH362_18470</name>
</gene>
<accession>A0AAW6BQG8</accession>
<comment type="caution">
    <text evidence="1">The sequence shown here is derived from an EMBL/GenBank/DDBJ whole genome shotgun (WGS) entry which is preliminary data.</text>
</comment>
<sequence>MSLSTNYRKRKPSTFIVSTSLKTDLSLPVPVPTARWAFHHRIHTTKNDTSTTITRKNMTIIMPLQKYHMGGSFAAPSHSEARSGQTAIINFIDDEVMGLNFQTDWKGKPKGIPSQKR</sequence>
<evidence type="ECO:0000313" key="1">
    <source>
        <dbReference type="EMBL" id="MDB6373857.1"/>
    </source>
</evidence>
<dbReference type="Proteomes" id="UP001212996">
    <property type="component" value="Unassembled WGS sequence"/>
</dbReference>
<evidence type="ECO:0000313" key="2">
    <source>
        <dbReference type="Proteomes" id="UP001212996"/>
    </source>
</evidence>
<reference evidence="1" key="1">
    <citation type="submission" date="2023-01" db="EMBL/GenBank/DDBJ databases">
        <title>Genome sequencing of Photorhabdus bodei 09-20.</title>
        <authorList>
            <person name="Kalindamar S."/>
            <person name="Kumru S."/>
        </authorList>
    </citation>
    <scope>NUCLEOTIDE SEQUENCE</scope>
    <source>
        <strain evidence="1">09-20</strain>
    </source>
</reference>
<dbReference type="AlphaFoldDB" id="A0AAW6BQG8"/>
<protein>
    <submittedName>
        <fullName evidence="1">Uncharacterized protein</fullName>
    </submittedName>
</protein>
<organism evidence="1 2">
    <name type="scientific">Photorhabdus bodei</name>
    <dbReference type="NCBI Taxonomy" id="2029681"/>
    <lineage>
        <taxon>Bacteria</taxon>
        <taxon>Pseudomonadati</taxon>
        <taxon>Pseudomonadota</taxon>
        <taxon>Gammaproteobacteria</taxon>
        <taxon>Enterobacterales</taxon>
        <taxon>Morganellaceae</taxon>
        <taxon>Photorhabdus</taxon>
    </lineage>
</organism>
<name>A0AAW6BQG8_9GAMM</name>
<proteinExistence type="predicted"/>
<dbReference type="RefSeq" id="WP_271867231.1">
    <property type="nucleotide sequence ID" value="NZ_JAQMFO010000031.1"/>
</dbReference>